<feature type="transmembrane region" description="Helical" evidence="1">
    <location>
        <begin position="83"/>
        <end position="106"/>
    </location>
</feature>
<evidence type="ECO:0000313" key="2">
    <source>
        <dbReference type="EMBL" id="PIZ45114.1"/>
    </source>
</evidence>
<dbReference type="Proteomes" id="UP000228920">
    <property type="component" value="Unassembled WGS sequence"/>
</dbReference>
<keyword evidence="1" id="KW-1133">Transmembrane helix</keyword>
<keyword evidence="1" id="KW-0812">Transmembrane</keyword>
<sequence length="113" mass="12792">MFKNRTVVVHTIVSLLISQISFWLIFLHRTQLPPTIPLWFMQKESVDVLSDVTYIWLLPGLSVLFLALYLLITALIHRHQPYIVGITMAASTCGSLFLLIATLNILSKVLGWG</sequence>
<accession>A0A2M7TGF9</accession>
<evidence type="ECO:0000313" key="3">
    <source>
        <dbReference type="Proteomes" id="UP000228920"/>
    </source>
</evidence>
<evidence type="ECO:0000256" key="1">
    <source>
        <dbReference type="SAM" id="Phobius"/>
    </source>
</evidence>
<dbReference type="EMBL" id="PFNL01000148">
    <property type="protein sequence ID" value="PIZ45114.1"/>
    <property type="molecule type" value="Genomic_DNA"/>
</dbReference>
<keyword evidence="1" id="KW-0472">Membrane</keyword>
<reference evidence="3" key="1">
    <citation type="submission" date="2017-09" db="EMBL/GenBank/DDBJ databases">
        <title>Depth-based differentiation of microbial function through sediment-hosted aquifers and enrichment of novel symbionts in the deep terrestrial subsurface.</title>
        <authorList>
            <person name="Probst A.J."/>
            <person name="Ladd B."/>
            <person name="Jarett J.K."/>
            <person name="Geller-Mcgrath D.E."/>
            <person name="Sieber C.M.K."/>
            <person name="Emerson J.B."/>
            <person name="Anantharaman K."/>
            <person name="Thomas B.C."/>
            <person name="Malmstrom R."/>
            <person name="Stieglmeier M."/>
            <person name="Klingl A."/>
            <person name="Woyke T."/>
            <person name="Ryan C.M."/>
            <person name="Banfield J.F."/>
        </authorList>
    </citation>
    <scope>NUCLEOTIDE SEQUENCE [LARGE SCALE GENOMIC DNA]</scope>
</reference>
<comment type="caution">
    <text evidence="2">The sequence shown here is derived from an EMBL/GenBank/DDBJ whole genome shotgun (WGS) entry which is preliminary data.</text>
</comment>
<proteinExistence type="predicted"/>
<protein>
    <recommendedName>
        <fullName evidence="4">DUF1648 domain-containing protein</fullName>
    </recommendedName>
</protein>
<gene>
    <name evidence="2" type="ORF">COY32_05600</name>
</gene>
<evidence type="ECO:0008006" key="4">
    <source>
        <dbReference type="Google" id="ProtNLM"/>
    </source>
</evidence>
<name>A0A2M7TGF9_UNCKA</name>
<feature type="transmembrane region" description="Helical" evidence="1">
    <location>
        <begin position="7"/>
        <end position="26"/>
    </location>
</feature>
<organism evidence="2 3">
    <name type="scientific">candidate division WWE3 bacterium CG_4_10_14_0_2_um_filter_41_14</name>
    <dbReference type="NCBI Taxonomy" id="1975072"/>
    <lineage>
        <taxon>Bacteria</taxon>
        <taxon>Katanobacteria</taxon>
    </lineage>
</organism>
<dbReference type="AlphaFoldDB" id="A0A2M7TGF9"/>
<feature type="transmembrane region" description="Helical" evidence="1">
    <location>
        <begin position="54"/>
        <end position="76"/>
    </location>
</feature>